<evidence type="ECO:0000313" key="5">
    <source>
        <dbReference type="Proteomes" id="UP000325313"/>
    </source>
</evidence>
<protein>
    <submittedName>
        <fullName evidence="3">Uncharacterized protein</fullName>
    </submittedName>
</protein>
<keyword evidence="4" id="KW-1185">Reference proteome</keyword>
<dbReference type="Proteomes" id="UP000325313">
    <property type="component" value="Unassembled WGS sequence"/>
</dbReference>
<evidence type="ECO:0000256" key="1">
    <source>
        <dbReference type="SAM" id="MobiDB-lite"/>
    </source>
</evidence>
<evidence type="ECO:0000313" key="2">
    <source>
        <dbReference type="EMBL" id="KAA1107517.1"/>
    </source>
</evidence>
<comment type="caution">
    <text evidence="3">The sequence shown here is derived from an EMBL/GenBank/DDBJ whole genome shotgun (WGS) entry which is preliminary data.</text>
</comment>
<accession>A0A5B0RFM4</accession>
<sequence>MTAAVLLHNMIIEDERDTPVAKRFDYHTLDTQTNDPAPPRSTDLEMFLLQYQAIRSRMTHTMLKEDLVDHLWKKKGEEKSKDGDESSEEEDED</sequence>
<organism evidence="3 5">
    <name type="scientific">Puccinia graminis f. sp. tritici</name>
    <dbReference type="NCBI Taxonomy" id="56615"/>
    <lineage>
        <taxon>Eukaryota</taxon>
        <taxon>Fungi</taxon>
        <taxon>Dikarya</taxon>
        <taxon>Basidiomycota</taxon>
        <taxon>Pucciniomycotina</taxon>
        <taxon>Pucciniomycetes</taxon>
        <taxon>Pucciniales</taxon>
        <taxon>Pucciniaceae</taxon>
        <taxon>Puccinia</taxon>
    </lineage>
</organism>
<gene>
    <name evidence="2" type="ORF">PGT21_017136</name>
    <name evidence="3" type="ORF">PGTUg99_028816</name>
</gene>
<evidence type="ECO:0000313" key="3">
    <source>
        <dbReference type="EMBL" id="KAA1124681.1"/>
    </source>
</evidence>
<proteinExistence type="predicted"/>
<evidence type="ECO:0000313" key="4">
    <source>
        <dbReference type="Proteomes" id="UP000324748"/>
    </source>
</evidence>
<dbReference type="EMBL" id="VSWC01000029">
    <property type="protein sequence ID" value="KAA1107517.1"/>
    <property type="molecule type" value="Genomic_DNA"/>
</dbReference>
<dbReference type="Proteomes" id="UP000324748">
    <property type="component" value="Unassembled WGS sequence"/>
</dbReference>
<dbReference type="OrthoDB" id="2507073at2759"/>
<name>A0A5B0RFM4_PUCGR</name>
<dbReference type="EMBL" id="VDEP01000203">
    <property type="protein sequence ID" value="KAA1124681.1"/>
    <property type="molecule type" value="Genomic_DNA"/>
</dbReference>
<feature type="compositionally biased region" description="Basic and acidic residues" evidence="1">
    <location>
        <begin position="73"/>
        <end position="84"/>
    </location>
</feature>
<reference evidence="4 5" key="1">
    <citation type="submission" date="2019-05" db="EMBL/GenBank/DDBJ databases">
        <title>Emergence of the Ug99 lineage of the wheat stem rust pathogen through somatic hybridization.</title>
        <authorList>
            <person name="Li F."/>
            <person name="Upadhyaya N.M."/>
            <person name="Sperschneider J."/>
            <person name="Matny O."/>
            <person name="Nguyen-Phuc H."/>
            <person name="Mago R."/>
            <person name="Raley C."/>
            <person name="Miller M.E."/>
            <person name="Silverstein K.A.T."/>
            <person name="Henningsen E."/>
            <person name="Hirsch C.D."/>
            <person name="Visser B."/>
            <person name="Pretorius Z.A."/>
            <person name="Steffenson B.J."/>
            <person name="Schwessinger B."/>
            <person name="Dodds P.N."/>
            <person name="Figueroa M."/>
        </authorList>
    </citation>
    <scope>NUCLEOTIDE SEQUENCE [LARGE SCALE GENOMIC DNA]</scope>
    <source>
        <strain evidence="2">21-0</strain>
        <strain evidence="3 5">Ug99</strain>
    </source>
</reference>
<dbReference type="AlphaFoldDB" id="A0A5B0RFM4"/>
<feature type="region of interest" description="Disordered" evidence="1">
    <location>
        <begin position="73"/>
        <end position="93"/>
    </location>
</feature>